<feature type="domain" description="Bacterial sugar transferase" evidence="8">
    <location>
        <begin position="256"/>
        <end position="436"/>
    </location>
</feature>
<evidence type="ECO:0000256" key="5">
    <source>
        <dbReference type="ARBA" id="ARBA00022989"/>
    </source>
</evidence>
<organism evidence="9 10">
    <name type="scientific">Hungatella hathewayi WAL-18680</name>
    <dbReference type="NCBI Taxonomy" id="742737"/>
    <lineage>
        <taxon>Bacteria</taxon>
        <taxon>Bacillati</taxon>
        <taxon>Bacillota</taxon>
        <taxon>Clostridia</taxon>
        <taxon>Lachnospirales</taxon>
        <taxon>Lachnospiraceae</taxon>
        <taxon>Hungatella</taxon>
    </lineage>
</organism>
<dbReference type="Pfam" id="PF02397">
    <property type="entry name" value="Bac_transf"/>
    <property type="match status" value="1"/>
</dbReference>
<comment type="subcellular location">
    <subcellularLocation>
        <location evidence="1">Membrane</location>
        <topology evidence="1">Multi-pass membrane protein</topology>
    </subcellularLocation>
</comment>
<dbReference type="OrthoDB" id="9808602at2"/>
<feature type="transmembrane region" description="Helical" evidence="7">
    <location>
        <begin position="81"/>
        <end position="100"/>
    </location>
</feature>
<proteinExistence type="inferred from homology"/>
<evidence type="ECO:0000259" key="8">
    <source>
        <dbReference type="Pfam" id="PF02397"/>
    </source>
</evidence>
<dbReference type="GO" id="GO:0016780">
    <property type="term" value="F:phosphotransferase activity, for other substituted phosphate groups"/>
    <property type="evidence" value="ECO:0007669"/>
    <property type="project" value="TreeGrafter"/>
</dbReference>
<feature type="transmembrane region" description="Helical" evidence="7">
    <location>
        <begin position="261"/>
        <end position="282"/>
    </location>
</feature>
<keyword evidence="3" id="KW-0808">Transferase</keyword>
<keyword evidence="5 7" id="KW-1133">Transmembrane helix</keyword>
<dbReference type="NCBIfam" id="TIGR03025">
    <property type="entry name" value="EPS_sugtrans"/>
    <property type="match status" value="1"/>
</dbReference>
<evidence type="ECO:0000256" key="7">
    <source>
        <dbReference type="SAM" id="Phobius"/>
    </source>
</evidence>
<keyword evidence="4 7" id="KW-0812">Transmembrane</keyword>
<feature type="transmembrane region" description="Helical" evidence="7">
    <location>
        <begin position="12"/>
        <end position="31"/>
    </location>
</feature>
<dbReference type="PANTHER" id="PTHR30576:SF0">
    <property type="entry name" value="UNDECAPRENYL-PHOSPHATE N-ACETYLGALACTOSAMINYL 1-PHOSPHATE TRANSFERASE-RELATED"/>
    <property type="match status" value="1"/>
</dbReference>
<dbReference type="PATRIC" id="fig|742737.3.peg.744"/>
<protein>
    <recommendedName>
        <fullName evidence="8">Bacterial sugar transferase domain-containing protein</fullName>
    </recommendedName>
</protein>
<comment type="similarity">
    <text evidence="2">Belongs to the bacterial sugar transferase family.</text>
</comment>
<evidence type="ECO:0000256" key="6">
    <source>
        <dbReference type="ARBA" id="ARBA00023136"/>
    </source>
</evidence>
<name>G5IBH0_9FIRM</name>
<dbReference type="PANTHER" id="PTHR30576">
    <property type="entry name" value="COLANIC BIOSYNTHESIS UDP-GLUCOSE LIPID CARRIER TRANSFERASE"/>
    <property type="match status" value="1"/>
</dbReference>
<dbReference type="AlphaFoldDB" id="G5IBH0"/>
<evidence type="ECO:0000313" key="10">
    <source>
        <dbReference type="Proteomes" id="UP000005384"/>
    </source>
</evidence>
<dbReference type="Proteomes" id="UP000005384">
    <property type="component" value="Unassembled WGS sequence"/>
</dbReference>
<dbReference type="HOGENOM" id="CLU_024920_0_0_9"/>
<reference evidence="9 10" key="1">
    <citation type="submission" date="2011-08" db="EMBL/GenBank/DDBJ databases">
        <title>The Genome Sequence of Clostridium hathewayi WAL-18680.</title>
        <authorList>
            <consortium name="The Broad Institute Genome Sequencing Platform"/>
            <person name="Earl A."/>
            <person name="Ward D."/>
            <person name="Feldgarden M."/>
            <person name="Gevers D."/>
            <person name="Finegold S.M."/>
            <person name="Summanen P.H."/>
            <person name="Molitoris D.R."/>
            <person name="Song M."/>
            <person name="Daigneault M."/>
            <person name="Allen-Vercoe E."/>
            <person name="Young S.K."/>
            <person name="Zeng Q."/>
            <person name="Gargeya S."/>
            <person name="Fitzgerald M."/>
            <person name="Haas B."/>
            <person name="Abouelleil A."/>
            <person name="Alvarado L."/>
            <person name="Arachchi H.M."/>
            <person name="Berlin A."/>
            <person name="Brown A."/>
            <person name="Chapman S.B."/>
            <person name="Chen Z."/>
            <person name="Dunbar C."/>
            <person name="Freedman E."/>
            <person name="Gearin G."/>
            <person name="Gellesch M."/>
            <person name="Goldberg J."/>
            <person name="Griggs A."/>
            <person name="Gujja S."/>
            <person name="Heiman D."/>
            <person name="Howarth C."/>
            <person name="Larson L."/>
            <person name="Lui A."/>
            <person name="MacDonald P.J.P."/>
            <person name="Montmayeur A."/>
            <person name="Murphy C."/>
            <person name="Neiman D."/>
            <person name="Pearson M."/>
            <person name="Priest M."/>
            <person name="Roberts A."/>
            <person name="Saif S."/>
            <person name="Shea T."/>
            <person name="Shenoy N."/>
            <person name="Sisk P."/>
            <person name="Stolte C."/>
            <person name="Sykes S."/>
            <person name="Wortman J."/>
            <person name="Nusbaum C."/>
            <person name="Birren B."/>
        </authorList>
    </citation>
    <scope>NUCLEOTIDE SEQUENCE [LARGE SCALE GENOMIC DNA]</scope>
    <source>
        <strain evidence="9 10">WAL-18680</strain>
    </source>
</reference>
<feature type="transmembrane region" description="Helical" evidence="7">
    <location>
        <begin position="51"/>
        <end position="69"/>
    </location>
</feature>
<evidence type="ECO:0000256" key="4">
    <source>
        <dbReference type="ARBA" id="ARBA00022692"/>
    </source>
</evidence>
<evidence type="ECO:0000256" key="1">
    <source>
        <dbReference type="ARBA" id="ARBA00004141"/>
    </source>
</evidence>
<sequence>MGVKNYEQYKRIIRFLSGAVLVLIEMFFYLYTWLHYYNNMMEVPYNRTGHWLIAVVYGMLLLIFAKLYGGLKIGYLKTTSMICSQMLATICANIMIYLQITLLTKQFQNVLPLLFMTSVEFLFISMWSYLFNRIYRKIYPPRKVLLIYGEHPIISLMGKINTRNDRFIIGEVVHISLDIEEIKKKICEYEGVLICDVPSHIRNHLLKYCYKNSIRVYATPKISDIIIKSAESFHMFDTPLMLCRNSGLTFEQQFIKRGMDIVLSIIALVFLSPVFIITALAIKLYDHGPVFYYQDRCTKDGNIFSICKFRSMVENAEKNGQSMPATKGDSRITPVGTIIRATRIDELPQLFNILKGDMSIVGPRPERIEHVKMYSKEIPEFEYRLKVKGGLTGYAQVYGKYNTTAYDKLKLDLMYIQNYSIWLDIEIIFKTVKILFMKESTEGFSEEMAMTINHYKT</sequence>
<keyword evidence="6 7" id="KW-0472">Membrane</keyword>
<keyword evidence="10" id="KW-1185">Reference proteome</keyword>
<feature type="transmembrane region" description="Helical" evidence="7">
    <location>
        <begin position="112"/>
        <end position="132"/>
    </location>
</feature>
<dbReference type="InterPro" id="IPR003362">
    <property type="entry name" value="Bact_transf"/>
</dbReference>
<gene>
    <name evidence="9" type="ORF">HMPREF9473_00748</name>
</gene>
<comment type="caution">
    <text evidence="9">The sequence shown here is derived from an EMBL/GenBank/DDBJ whole genome shotgun (WGS) entry which is preliminary data.</text>
</comment>
<accession>G5IBH0</accession>
<dbReference type="GO" id="GO:0016020">
    <property type="term" value="C:membrane"/>
    <property type="evidence" value="ECO:0007669"/>
    <property type="project" value="UniProtKB-SubCell"/>
</dbReference>
<dbReference type="EMBL" id="ADLN01000006">
    <property type="protein sequence ID" value="EHI61133.1"/>
    <property type="molecule type" value="Genomic_DNA"/>
</dbReference>
<evidence type="ECO:0000313" key="9">
    <source>
        <dbReference type="EMBL" id="EHI61133.1"/>
    </source>
</evidence>
<evidence type="ECO:0000256" key="3">
    <source>
        <dbReference type="ARBA" id="ARBA00022679"/>
    </source>
</evidence>
<evidence type="ECO:0000256" key="2">
    <source>
        <dbReference type="ARBA" id="ARBA00006464"/>
    </source>
</evidence>
<dbReference type="InterPro" id="IPR017475">
    <property type="entry name" value="EPS_sugar_tfrase"/>
</dbReference>
<dbReference type="RefSeq" id="WP_006778734.1">
    <property type="nucleotide sequence ID" value="NZ_CP040506.1"/>
</dbReference>